<dbReference type="AlphaFoldDB" id="A0A9P4R4J4"/>
<dbReference type="PANTHER" id="PTHR37994:SF4">
    <property type="entry name" value="ER TRANSPORTER 6TM N-TERMINAL DOMAIN-CONTAINING PROTEIN-RELATED"/>
    <property type="match status" value="1"/>
</dbReference>
<keyword evidence="2 6" id="KW-0812">Transmembrane</keyword>
<dbReference type="Pfam" id="PF13515">
    <property type="entry name" value="FUSC_2"/>
    <property type="match status" value="1"/>
</dbReference>
<feature type="transmembrane region" description="Helical" evidence="6">
    <location>
        <begin position="676"/>
        <end position="694"/>
    </location>
</feature>
<evidence type="ECO:0000256" key="6">
    <source>
        <dbReference type="SAM" id="Phobius"/>
    </source>
</evidence>
<dbReference type="InterPro" id="IPR018823">
    <property type="entry name" value="ArAE_2_N"/>
</dbReference>
<feature type="transmembrane region" description="Helical" evidence="6">
    <location>
        <begin position="100"/>
        <end position="118"/>
    </location>
</feature>
<feature type="transmembrane region" description="Helical" evidence="6">
    <location>
        <begin position="652"/>
        <end position="670"/>
    </location>
</feature>
<evidence type="ECO:0008006" key="12">
    <source>
        <dbReference type="Google" id="ProtNLM"/>
    </source>
</evidence>
<evidence type="ECO:0000313" key="11">
    <source>
        <dbReference type="Proteomes" id="UP000799444"/>
    </source>
</evidence>
<reference evidence="10" key="1">
    <citation type="journal article" date="2020" name="Stud. Mycol.">
        <title>101 Dothideomycetes genomes: a test case for predicting lifestyles and emergence of pathogens.</title>
        <authorList>
            <person name="Haridas S."/>
            <person name="Albert R."/>
            <person name="Binder M."/>
            <person name="Bloem J."/>
            <person name="Labutti K."/>
            <person name="Salamov A."/>
            <person name="Andreopoulos B."/>
            <person name="Baker S."/>
            <person name="Barry K."/>
            <person name="Bills G."/>
            <person name="Bluhm B."/>
            <person name="Cannon C."/>
            <person name="Castanera R."/>
            <person name="Culley D."/>
            <person name="Daum C."/>
            <person name="Ezra D."/>
            <person name="Gonzalez J."/>
            <person name="Henrissat B."/>
            <person name="Kuo A."/>
            <person name="Liang C."/>
            <person name="Lipzen A."/>
            <person name="Lutzoni F."/>
            <person name="Magnuson J."/>
            <person name="Mondo S."/>
            <person name="Nolan M."/>
            <person name="Ohm R."/>
            <person name="Pangilinan J."/>
            <person name="Park H.-J."/>
            <person name="Ramirez L."/>
            <person name="Alfaro M."/>
            <person name="Sun H."/>
            <person name="Tritt A."/>
            <person name="Yoshinaga Y."/>
            <person name="Zwiers L.-H."/>
            <person name="Turgeon B."/>
            <person name="Goodwin S."/>
            <person name="Spatafora J."/>
            <person name="Crous P."/>
            <person name="Grigoriev I."/>
        </authorList>
    </citation>
    <scope>NUCLEOTIDE SEQUENCE</scope>
    <source>
        <strain evidence="10">CBS 125425</strain>
    </source>
</reference>
<evidence type="ECO:0000256" key="4">
    <source>
        <dbReference type="ARBA" id="ARBA00023136"/>
    </source>
</evidence>
<dbReference type="Proteomes" id="UP000799444">
    <property type="component" value="Unassembled WGS sequence"/>
</dbReference>
<feature type="domain" description="DUF2421" evidence="7">
    <location>
        <begin position="739"/>
        <end position="967"/>
    </location>
</feature>
<evidence type="ECO:0000256" key="2">
    <source>
        <dbReference type="ARBA" id="ARBA00022692"/>
    </source>
</evidence>
<feature type="transmembrane region" description="Helical" evidence="6">
    <location>
        <begin position="626"/>
        <end position="645"/>
    </location>
</feature>
<feature type="transmembrane region" description="Helical" evidence="6">
    <location>
        <begin position="604"/>
        <end position="620"/>
    </location>
</feature>
<feature type="transmembrane region" description="Helical" evidence="6">
    <location>
        <begin position="125"/>
        <end position="143"/>
    </location>
</feature>
<feature type="domain" description="Putative ER transporter 6TM N-terminal" evidence="8">
    <location>
        <begin position="96"/>
        <end position="419"/>
    </location>
</feature>
<feature type="domain" description="Integral membrane bound transporter" evidence="9">
    <location>
        <begin position="599"/>
        <end position="735"/>
    </location>
</feature>
<feature type="transmembrane region" description="Helical" evidence="6">
    <location>
        <begin position="722"/>
        <end position="742"/>
    </location>
</feature>
<sequence length="1003" mass="111982">MDVPTALMMMKAALPPAIALAMYQADAIAQTYTTLGYLVAIISILGFCIMPRAKFIQTMTLNVLAVCIGSAVGLLMVWSAVQARLHTKPAGPPQPYNSSQSAVCAIWLFFQIWLVNLIKAKLPQFAFPTIIYAILVNVAATYGPQFQTTAQAESFIQRLLETFLTGLAIATGVSLFIIPVTCRKVVTKQMIGYIGLLRATLQAEQKYLQSLETSDIFSATSLTKESGRKNEKKQIDPSPEVQALKKLTAGITELHGKLYGDLPFAKREVALGKLTPDDFEGIFKHLRRIMMPLMGLGTLVDIFDRHAETNRWDAAHANEATPETTKLREKTVQEWNEIMQSIHEPFARIIQAMDQGLEHALLRLQFIKPPKRKNKGSDVEDTEARGDSIKPGDDDFTDYLQRECEEFGSEKSLKLKAWAEDRGVEIGDSFPGHAEAFAVPDEIKLEPTVTHRRGQRQLYVLLYVVFLLNSIASAVLDFARFADKRNQSKAKTRLIFPKKKQFSKWVASTFRTPDATTEDNTTVADIGGQNTVVYLGSAFKTKKDPEHLPPRNVWEKFGNFIRGISHLLGSPESSFGFRCACATMSIAIIAYLKDTQRFFVEQRLVWAMIMVAISMTPTAGQSYFSFILRVFGSIAAMVAAFLIWYIPDEHTAGVIVFLWVFVALGFYIPLKHFNLVIIGLISVVTATLIVGYELEVKKIGKELATSNGQPFYPIYELGPYRVATVVGGLFVAFIWTFFPYPISEHSALRQKLGGALYLSANLYSIIHETVLARIRDDEGDLTDPKSPGFQLSKARNKVFAKQMLLLQGLRMHSNFVKWEVPLGGKFPKKEYDEIIQLVSNLLSHSFLISYASETFTHPSLRDPNSAQWFQDFRRIVGSAELTSHEITSLLAMLSSSITNGQPLPPYLNPPEKFQLSKGLAEVDQDILSIRHISEPGYAAFAVLQISTRCINMDLEKLLRAVKKLVGELDFSFHIVSTQSESESASTDTLVRTPTRSSGRSKQD</sequence>
<dbReference type="GO" id="GO:0016020">
    <property type="term" value="C:membrane"/>
    <property type="evidence" value="ECO:0007669"/>
    <property type="project" value="UniProtKB-SubCell"/>
</dbReference>
<evidence type="ECO:0000256" key="3">
    <source>
        <dbReference type="ARBA" id="ARBA00022989"/>
    </source>
</evidence>
<dbReference type="EMBL" id="ML996124">
    <property type="protein sequence ID" value="KAF2736579.1"/>
    <property type="molecule type" value="Genomic_DNA"/>
</dbReference>
<evidence type="ECO:0000259" key="7">
    <source>
        <dbReference type="Pfam" id="PF10334"/>
    </source>
</evidence>
<feature type="transmembrane region" description="Helical" evidence="6">
    <location>
        <begin position="575"/>
        <end position="592"/>
    </location>
</feature>
<protein>
    <recommendedName>
        <fullName evidence="12">ER transporter 6TM N-terminal domain-containing protein</fullName>
    </recommendedName>
</protein>
<proteinExistence type="predicted"/>
<keyword evidence="11" id="KW-1185">Reference proteome</keyword>
<evidence type="ECO:0000256" key="1">
    <source>
        <dbReference type="ARBA" id="ARBA00004141"/>
    </source>
</evidence>
<organism evidence="10 11">
    <name type="scientific">Polyplosphaeria fusca</name>
    <dbReference type="NCBI Taxonomy" id="682080"/>
    <lineage>
        <taxon>Eukaryota</taxon>
        <taxon>Fungi</taxon>
        <taxon>Dikarya</taxon>
        <taxon>Ascomycota</taxon>
        <taxon>Pezizomycotina</taxon>
        <taxon>Dothideomycetes</taxon>
        <taxon>Pleosporomycetidae</taxon>
        <taxon>Pleosporales</taxon>
        <taxon>Tetraplosphaeriaceae</taxon>
        <taxon>Polyplosphaeria</taxon>
    </lineage>
</organism>
<comment type="subcellular location">
    <subcellularLocation>
        <location evidence="1">Membrane</location>
        <topology evidence="1">Multi-pass membrane protein</topology>
    </subcellularLocation>
</comment>
<dbReference type="PANTHER" id="PTHR37994">
    <property type="entry name" value="ARAE_2_N DOMAIN-CONTAINING PROTEIN-RELATED"/>
    <property type="match status" value="1"/>
</dbReference>
<feature type="transmembrane region" description="Helical" evidence="6">
    <location>
        <begin position="163"/>
        <end position="182"/>
    </location>
</feature>
<feature type="transmembrane region" description="Helical" evidence="6">
    <location>
        <begin position="37"/>
        <end position="53"/>
    </location>
</feature>
<dbReference type="OrthoDB" id="2274698at2759"/>
<dbReference type="Pfam" id="PF10334">
    <property type="entry name" value="BRE4"/>
    <property type="match status" value="1"/>
</dbReference>
<comment type="caution">
    <text evidence="10">The sequence shown here is derived from an EMBL/GenBank/DDBJ whole genome shotgun (WGS) entry which is preliminary data.</text>
</comment>
<gene>
    <name evidence="10" type="ORF">EJ04DRAFT_462988</name>
</gene>
<evidence type="ECO:0000256" key="5">
    <source>
        <dbReference type="SAM" id="MobiDB-lite"/>
    </source>
</evidence>
<dbReference type="Pfam" id="PF10337">
    <property type="entry name" value="ArAE_2_N"/>
    <property type="match status" value="1"/>
</dbReference>
<evidence type="ECO:0000259" key="9">
    <source>
        <dbReference type="Pfam" id="PF13515"/>
    </source>
</evidence>
<feature type="transmembrane region" description="Helical" evidence="6">
    <location>
        <begin position="60"/>
        <end position="80"/>
    </location>
</feature>
<feature type="transmembrane region" description="Helical" evidence="6">
    <location>
        <begin position="458"/>
        <end position="476"/>
    </location>
</feature>
<feature type="compositionally biased region" description="Basic and acidic residues" evidence="5">
    <location>
        <begin position="375"/>
        <end position="393"/>
    </location>
</feature>
<feature type="region of interest" description="Disordered" evidence="5">
    <location>
        <begin position="982"/>
        <end position="1003"/>
    </location>
</feature>
<accession>A0A9P4R4J4</accession>
<evidence type="ECO:0000313" key="10">
    <source>
        <dbReference type="EMBL" id="KAF2736579.1"/>
    </source>
</evidence>
<keyword evidence="4 6" id="KW-0472">Membrane</keyword>
<dbReference type="InterPro" id="IPR018820">
    <property type="entry name" value="BRE4-related_DUF2421"/>
</dbReference>
<feature type="region of interest" description="Disordered" evidence="5">
    <location>
        <begin position="371"/>
        <end position="395"/>
    </location>
</feature>
<dbReference type="InterPro" id="IPR049453">
    <property type="entry name" value="Memb_transporter_dom"/>
</dbReference>
<evidence type="ECO:0000259" key="8">
    <source>
        <dbReference type="Pfam" id="PF10337"/>
    </source>
</evidence>
<keyword evidence="3 6" id="KW-1133">Transmembrane helix</keyword>
<name>A0A9P4R4J4_9PLEO</name>